<keyword evidence="1" id="KW-0472">Membrane</keyword>
<gene>
    <name evidence="2" type="ORF">AB870_03675</name>
</gene>
<dbReference type="Proteomes" id="UP000035651">
    <property type="component" value="Chromosome"/>
</dbReference>
<feature type="transmembrane region" description="Helical" evidence="1">
    <location>
        <begin position="51"/>
        <end position="72"/>
    </location>
</feature>
<evidence type="ECO:0000256" key="1">
    <source>
        <dbReference type="SAM" id="Phobius"/>
    </source>
</evidence>
<protein>
    <submittedName>
        <fullName evidence="2">Uncharacterized protein</fullName>
    </submittedName>
</protein>
<reference evidence="2" key="1">
    <citation type="submission" date="2016-06" db="EMBL/GenBank/DDBJ databases">
        <title>Complete Genome Sequence of Pandoraea faecigallinarum DSM-23572.</title>
        <authorList>
            <person name="Yong D."/>
            <person name="Ee R."/>
            <person name="Lim Y.-L."/>
            <person name="Yin W.-F."/>
            <person name="Chan K.-G."/>
        </authorList>
    </citation>
    <scope>NUCLEOTIDE SEQUENCE</scope>
    <source>
        <strain evidence="2">DSM 23572</strain>
    </source>
</reference>
<dbReference type="AlphaFoldDB" id="A0A0H3WS75"/>
<name>A0A0H3WS75_9BURK</name>
<evidence type="ECO:0000313" key="2">
    <source>
        <dbReference type="EMBL" id="AKM29428.1"/>
    </source>
</evidence>
<sequence>MGETDSWRAAQSPQKIAAKFGPVQIRFSLLSHQQDLPMVTTSSLIEFLNKWQTLLGSLIGSLVAIVVALIVADRAPRAHSHLIRAIAVSSDKTVRGRE</sequence>
<keyword evidence="1" id="KW-1133">Transmembrane helix</keyword>
<keyword evidence="1" id="KW-0812">Transmembrane</keyword>
<evidence type="ECO:0000313" key="3">
    <source>
        <dbReference type="Proteomes" id="UP000035651"/>
    </source>
</evidence>
<proteinExistence type="predicted"/>
<accession>A0A0H3WS75</accession>
<organism evidence="2 3">
    <name type="scientific">Pandoraea faecigallinarum</name>
    <dbReference type="NCBI Taxonomy" id="656179"/>
    <lineage>
        <taxon>Bacteria</taxon>
        <taxon>Pseudomonadati</taxon>
        <taxon>Pseudomonadota</taxon>
        <taxon>Betaproteobacteria</taxon>
        <taxon>Burkholderiales</taxon>
        <taxon>Burkholderiaceae</taxon>
        <taxon>Pandoraea</taxon>
    </lineage>
</organism>
<keyword evidence="3" id="KW-1185">Reference proteome</keyword>
<dbReference type="EMBL" id="CP011807">
    <property type="protein sequence ID" value="AKM29428.1"/>
    <property type="molecule type" value="Genomic_DNA"/>
</dbReference>
<dbReference type="PATRIC" id="fig|656179.3.peg.807"/>